<organism evidence="2">
    <name type="scientific">Caldilineaceae bacterium SB0662_bin_9</name>
    <dbReference type="NCBI Taxonomy" id="2605258"/>
    <lineage>
        <taxon>Bacteria</taxon>
        <taxon>Bacillati</taxon>
        <taxon>Chloroflexota</taxon>
        <taxon>Caldilineae</taxon>
        <taxon>Caldilineales</taxon>
        <taxon>Caldilineaceae</taxon>
    </lineage>
</organism>
<dbReference type="EMBL" id="VXPY01000122">
    <property type="protein sequence ID" value="MYD92049.1"/>
    <property type="molecule type" value="Genomic_DNA"/>
</dbReference>
<dbReference type="InterPro" id="IPR016071">
    <property type="entry name" value="Staphylococal_nuclease_OB-fold"/>
</dbReference>
<reference evidence="2" key="1">
    <citation type="submission" date="2019-09" db="EMBL/GenBank/DDBJ databases">
        <title>Characterisation of the sponge microbiome using genome-centric metagenomics.</title>
        <authorList>
            <person name="Engelberts J.P."/>
            <person name="Robbins S.J."/>
            <person name="De Goeij J.M."/>
            <person name="Aranda M."/>
            <person name="Bell S.C."/>
            <person name="Webster N.S."/>
        </authorList>
    </citation>
    <scope>NUCLEOTIDE SEQUENCE</scope>
    <source>
        <strain evidence="2">SB0662_bin_9</strain>
    </source>
</reference>
<protein>
    <recommendedName>
        <fullName evidence="1">TNase-like domain-containing protein</fullName>
    </recommendedName>
</protein>
<dbReference type="SMART" id="SM00318">
    <property type="entry name" value="SNc"/>
    <property type="match status" value="1"/>
</dbReference>
<dbReference type="Pfam" id="PF00565">
    <property type="entry name" value="SNase"/>
    <property type="match status" value="1"/>
</dbReference>
<feature type="domain" description="TNase-like" evidence="1">
    <location>
        <begin position="107"/>
        <end position="232"/>
    </location>
</feature>
<dbReference type="SUPFAM" id="SSF50199">
    <property type="entry name" value="Staphylococcal nuclease"/>
    <property type="match status" value="1"/>
</dbReference>
<sequence>MHTALPTILEVGWMMPFILMSDGNSCSKPYQRNFHPLFMSEPTRTPPRPTNQRWWLSRTLAAAMILSVASTTVGCTMIIPPREAVTTSETGPAVATTKPETEIADGATISAHVLRVLSGDTIEVELNGQPVLVRYLYTDSPDSTEELYNEAAKLNQLLVGNADVLLVAGDTDKDEDGRLLRYVVIGDGLLVNERMIAEGMARYEPKSDTSLHHAAMAEAEAAAMELGIGVWR</sequence>
<dbReference type="PROSITE" id="PS50830">
    <property type="entry name" value="TNASE_3"/>
    <property type="match status" value="1"/>
</dbReference>
<comment type="caution">
    <text evidence="2">The sequence shown here is derived from an EMBL/GenBank/DDBJ whole genome shotgun (WGS) entry which is preliminary data.</text>
</comment>
<evidence type="ECO:0000313" key="2">
    <source>
        <dbReference type="EMBL" id="MYD92049.1"/>
    </source>
</evidence>
<dbReference type="AlphaFoldDB" id="A0A6B1DWG9"/>
<evidence type="ECO:0000259" key="1">
    <source>
        <dbReference type="PROSITE" id="PS50830"/>
    </source>
</evidence>
<name>A0A6B1DWG9_9CHLR</name>
<proteinExistence type="predicted"/>
<accession>A0A6B1DWG9</accession>
<dbReference type="Gene3D" id="2.40.50.90">
    <property type="match status" value="1"/>
</dbReference>
<gene>
    <name evidence="2" type="ORF">F4Y08_17250</name>
</gene>
<dbReference type="InterPro" id="IPR035437">
    <property type="entry name" value="SNase_OB-fold_sf"/>
</dbReference>